<dbReference type="InterPro" id="IPR006311">
    <property type="entry name" value="TAT_signal"/>
</dbReference>
<reference evidence="3" key="1">
    <citation type="submission" date="2019-10" db="EMBL/GenBank/DDBJ databases">
        <title>Lacipirellula parvula gen. nov., sp. nov., representing a lineage of planctomycetes widespread in freshwater anoxic habitats, and description of the family Lacipirellulaceae.</title>
        <authorList>
            <person name="Dedysh S.N."/>
            <person name="Kulichevskaya I.S."/>
            <person name="Beletsky A.V."/>
            <person name="Rakitin A.L."/>
            <person name="Mardanov A.V."/>
            <person name="Ivanova A.A."/>
            <person name="Saltykova V.X."/>
            <person name="Rijpstra W.I.C."/>
            <person name="Sinninghe Damste J.S."/>
            <person name="Ravin N.V."/>
        </authorList>
    </citation>
    <scope>NUCLEOTIDE SEQUENCE [LARGE SCALE GENOMIC DNA]</scope>
    <source>
        <strain evidence="3">PX69</strain>
    </source>
</reference>
<sequence length="450" mass="49055">MAQFPSMQRRTFLRGLGAAMALPFMESALPRSAWASAANAGKAPLRMAFLFIPNGAHMPDWTPTTEGANFVLPKTLEPLAKVQQKIQVLSGLTHANGFALGDGAGDHARSAATFLTGAHPVKTDGKGIKAGISVDQVAAEKLGKSTRFASLELGIEEGRLAGGCDSGYSCAYSNNISWRSETSPTGKETNPRQLFDRLFGGGSEEDRTQSRAKRDLERKSILDLVQQDARGLRRQLAKSDAQKLDEYLAGVREIEKRMNAPSDELYVDDQMTRPRGTPQEYAKHSRLMGDLLAVALQSDMTRVASWMFANEGSDRSYQMIDVAEGHHSLSHHQNEAEKQAKIAKINHYHMQQFAHFLERLDSVREGDGTLLDNTMIVYGSGISDGNAHNHDDLPIILAGGASAGIVGGRHLRYENGTPLMNLYLKMLHSADVRVDAVGDSTGQLDRIDVA</sequence>
<dbReference type="InterPro" id="IPR011447">
    <property type="entry name" value="DUF1552"/>
</dbReference>
<evidence type="ECO:0008006" key="4">
    <source>
        <dbReference type="Google" id="ProtNLM"/>
    </source>
</evidence>
<evidence type="ECO:0000256" key="1">
    <source>
        <dbReference type="SAM" id="MobiDB-lite"/>
    </source>
</evidence>
<dbReference type="AlphaFoldDB" id="A0A5K7XF65"/>
<feature type="region of interest" description="Disordered" evidence="1">
    <location>
        <begin position="180"/>
        <end position="214"/>
    </location>
</feature>
<gene>
    <name evidence="2" type="ORF">PLANPX_5126</name>
</gene>
<evidence type="ECO:0000313" key="3">
    <source>
        <dbReference type="Proteomes" id="UP000326837"/>
    </source>
</evidence>
<dbReference type="RefSeq" id="WP_152100879.1">
    <property type="nucleotide sequence ID" value="NZ_AP021861.1"/>
</dbReference>
<dbReference type="Pfam" id="PF07586">
    <property type="entry name" value="HXXSHH"/>
    <property type="match status" value="1"/>
</dbReference>
<dbReference type="EMBL" id="AP021861">
    <property type="protein sequence ID" value="BBO35514.1"/>
    <property type="molecule type" value="Genomic_DNA"/>
</dbReference>
<name>A0A5K7XF65_9BACT</name>
<proteinExistence type="predicted"/>
<organism evidence="2 3">
    <name type="scientific">Lacipirellula parvula</name>
    <dbReference type="NCBI Taxonomy" id="2650471"/>
    <lineage>
        <taxon>Bacteria</taxon>
        <taxon>Pseudomonadati</taxon>
        <taxon>Planctomycetota</taxon>
        <taxon>Planctomycetia</taxon>
        <taxon>Pirellulales</taxon>
        <taxon>Lacipirellulaceae</taxon>
        <taxon>Lacipirellula</taxon>
    </lineage>
</organism>
<dbReference type="Proteomes" id="UP000326837">
    <property type="component" value="Chromosome"/>
</dbReference>
<protein>
    <recommendedName>
        <fullName evidence="4">DUF1552 domain-containing protein</fullName>
    </recommendedName>
</protein>
<keyword evidence="3" id="KW-1185">Reference proteome</keyword>
<feature type="compositionally biased region" description="Polar residues" evidence="1">
    <location>
        <begin position="180"/>
        <end position="192"/>
    </location>
</feature>
<dbReference type="KEGG" id="lpav:PLANPX_5126"/>
<evidence type="ECO:0000313" key="2">
    <source>
        <dbReference type="EMBL" id="BBO35514.1"/>
    </source>
</evidence>
<feature type="compositionally biased region" description="Basic and acidic residues" evidence="1">
    <location>
        <begin position="204"/>
        <end position="214"/>
    </location>
</feature>
<dbReference type="PROSITE" id="PS51318">
    <property type="entry name" value="TAT"/>
    <property type="match status" value="1"/>
</dbReference>
<accession>A0A5K7XF65</accession>